<accession>A0A9D2G4I7</accession>
<keyword evidence="1" id="KW-0732">Signal</keyword>
<protein>
    <submittedName>
        <fullName evidence="2">Uncharacterized protein</fullName>
    </submittedName>
</protein>
<feature type="signal peptide" evidence="1">
    <location>
        <begin position="1"/>
        <end position="28"/>
    </location>
</feature>
<reference evidence="2" key="2">
    <citation type="submission" date="2021-04" db="EMBL/GenBank/DDBJ databases">
        <authorList>
            <person name="Gilroy R."/>
        </authorList>
    </citation>
    <scope>NUCLEOTIDE SEQUENCE</scope>
    <source>
        <strain evidence="2">ChiW7-2402</strain>
    </source>
</reference>
<evidence type="ECO:0000313" key="3">
    <source>
        <dbReference type="Proteomes" id="UP000824102"/>
    </source>
</evidence>
<dbReference type="EMBL" id="DXBB01000029">
    <property type="protein sequence ID" value="HIZ72210.1"/>
    <property type="molecule type" value="Genomic_DNA"/>
</dbReference>
<proteinExistence type="predicted"/>
<feature type="chain" id="PRO_5039490291" evidence="1">
    <location>
        <begin position="29"/>
        <end position="157"/>
    </location>
</feature>
<sequence>MRIKKLLCSALIALSATVALLPSLGNKAADVPVEEPYTVEAEERGLFTKLELSIEGGGGYVRAKVRNVFTLFPSTIVVHLELYCSDTYTEDYTEMNMKSAAFTPDLDQGNSIDVSARTYGKAQYWQARMYYKFDDNDWAYEVTPTFYADGDGNFAES</sequence>
<organism evidence="2 3">
    <name type="scientific">Candidatus Gallimonas intestinavium</name>
    <dbReference type="NCBI Taxonomy" id="2838603"/>
    <lineage>
        <taxon>Bacteria</taxon>
        <taxon>Bacillati</taxon>
        <taxon>Bacillota</taxon>
        <taxon>Clostridia</taxon>
        <taxon>Candidatus Gallimonas</taxon>
    </lineage>
</organism>
<name>A0A9D2G4I7_9FIRM</name>
<evidence type="ECO:0000256" key="1">
    <source>
        <dbReference type="SAM" id="SignalP"/>
    </source>
</evidence>
<reference evidence="2" key="1">
    <citation type="journal article" date="2021" name="PeerJ">
        <title>Extensive microbial diversity within the chicken gut microbiome revealed by metagenomics and culture.</title>
        <authorList>
            <person name="Gilroy R."/>
            <person name="Ravi A."/>
            <person name="Getino M."/>
            <person name="Pursley I."/>
            <person name="Horton D.L."/>
            <person name="Alikhan N.F."/>
            <person name="Baker D."/>
            <person name="Gharbi K."/>
            <person name="Hall N."/>
            <person name="Watson M."/>
            <person name="Adriaenssens E.M."/>
            <person name="Foster-Nyarko E."/>
            <person name="Jarju S."/>
            <person name="Secka A."/>
            <person name="Antonio M."/>
            <person name="Oren A."/>
            <person name="Chaudhuri R.R."/>
            <person name="La Ragione R."/>
            <person name="Hildebrand F."/>
            <person name="Pallen M.J."/>
        </authorList>
    </citation>
    <scope>NUCLEOTIDE SEQUENCE</scope>
    <source>
        <strain evidence="2">ChiW7-2402</strain>
    </source>
</reference>
<comment type="caution">
    <text evidence="2">The sequence shown here is derived from an EMBL/GenBank/DDBJ whole genome shotgun (WGS) entry which is preliminary data.</text>
</comment>
<dbReference type="AlphaFoldDB" id="A0A9D2G4I7"/>
<gene>
    <name evidence="2" type="ORF">H9964_01360</name>
</gene>
<evidence type="ECO:0000313" key="2">
    <source>
        <dbReference type="EMBL" id="HIZ72210.1"/>
    </source>
</evidence>
<dbReference type="Proteomes" id="UP000824102">
    <property type="component" value="Unassembled WGS sequence"/>
</dbReference>